<keyword evidence="2" id="KW-1185">Reference proteome</keyword>
<evidence type="ECO:0000313" key="2">
    <source>
        <dbReference type="Proteomes" id="UP001371456"/>
    </source>
</evidence>
<name>A0AAN8TQI6_SOLBU</name>
<dbReference type="EMBL" id="JBANQN010000005">
    <property type="protein sequence ID" value="KAK6789457.1"/>
    <property type="molecule type" value="Genomic_DNA"/>
</dbReference>
<reference evidence="1 2" key="1">
    <citation type="submission" date="2024-02" db="EMBL/GenBank/DDBJ databases">
        <title>de novo genome assembly of Solanum bulbocastanum strain 11H21.</title>
        <authorList>
            <person name="Hosaka A.J."/>
        </authorList>
    </citation>
    <scope>NUCLEOTIDE SEQUENCE [LARGE SCALE GENOMIC DNA]</scope>
    <source>
        <tissue evidence="1">Young leaves</tissue>
    </source>
</reference>
<comment type="caution">
    <text evidence="1">The sequence shown here is derived from an EMBL/GenBank/DDBJ whole genome shotgun (WGS) entry which is preliminary data.</text>
</comment>
<gene>
    <name evidence="1" type="ORF">RDI58_013257</name>
</gene>
<dbReference type="Proteomes" id="UP001371456">
    <property type="component" value="Unassembled WGS sequence"/>
</dbReference>
<accession>A0AAN8TQI6</accession>
<dbReference type="AlphaFoldDB" id="A0AAN8TQI6"/>
<evidence type="ECO:0000313" key="1">
    <source>
        <dbReference type="EMBL" id="KAK6789457.1"/>
    </source>
</evidence>
<protein>
    <submittedName>
        <fullName evidence="1">Uncharacterized protein</fullName>
    </submittedName>
</protein>
<proteinExistence type="predicted"/>
<sequence length="65" mass="7638">MKKKGPVVSRQLLMARKESWARSSSLREAYSPFPSSQIFWDRARAPHSRDGLFYIIRIGYSLFFL</sequence>
<organism evidence="1 2">
    <name type="scientific">Solanum bulbocastanum</name>
    <name type="common">Wild potato</name>
    <dbReference type="NCBI Taxonomy" id="147425"/>
    <lineage>
        <taxon>Eukaryota</taxon>
        <taxon>Viridiplantae</taxon>
        <taxon>Streptophyta</taxon>
        <taxon>Embryophyta</taxon>
        <taxon>Tracheophyta</taxon>
        <taxon>Spermatophyta</taxon>
        <taxon>Magnoliopsida</taxon>
        <taxon>eudicotyledons</taxon>
        <taxon>Gunneridae</taxon>
        <taxon>Pentapetalae</taxon>
        <taxon>asterids</taxon>
        <taxon>lamiids</taxon>
        <taxon>Solanales</taxon>
        <taxon>Solanaceae</taxon>
        <taxon>Solanoideae</taxon>
        <taxon>Solaneae</taxon>
        <taxon>Solanum</taxon>
    </lineage>
</organism>